<dbReference type="EMBL" id="SJPT01000001">
    <property type="protein sequence ID" value="TWU27212.1"/>
    <property type="molecule type" value="Genomic_DNA"/>
</dbReference>
<evidence type="ECO:0000313" key="1">
    <source>
        <dbReference type="EMBL" id="TWU27212.1"/>
    </source>
</evidence>
<sequence>MASGGGFAIGISPLTLPPCNGYRATIMRLHLLRLTVICTGIALGVGCRTYAPIAVWTPPGLQSTVGKRVAVSQVVGPAEIAKQVQQKLIASAPHDQGREFELVDSETLQPKSPIRLVAATEDQSSDVALASVARREGYDYILRGEVLSERTHGVRPTDPDLLAISWRLTAIDAHQASAGTPVVVERSTAIERYPELALLSDPDEQLVAAAVRETHRLFSPSLAHQRVSLAVPLLTPGRADVRRGNAAAKQGDWQQATTYWTRAAEQHPMQAAATHNLALAAAASQDFSLAKQLARKAVRQYPLPMYQQTLVWIEQTQRQYHEAFNLPDPPEGWFLTRS</sequence>
<organism evidence="1 2">
    <name type="scientific">Novipirellula galeiformis</name>
    <dbReference type="NCBI Taxonomy" id="2528004"/>
    <lineage>
        <taxon>Bacteria</taxon>
        <taxon>Pseudomonadati</taxon>
        <taxon>Planctomycetota</taxon>
        <taxon>Planctomycetia</taxon>
        <taxon>Pirellulales</taxon>
        <taxon>Pirellulaceae</taxon>
        <taxon>Novipirellula</taxon>
    </lineage>
</organism>
<dbReference type="Proteomes" id="UP000316304">
    <property type="component" value="Unassembled WGS sequence"/>
</dbReference>
<dbReference type="AlphaFoldDB" id="A0A5C6CRU6"/>
<protein>
    <submittedName>
        <fullName evidence="1">Tetratricopeptide repeat protein</fullName>
    </submittedName>
</protein>
<dbReference type="Gene3D" id="1.25.40.10">
    <property type="entry name" value="Tetratricopeptide repeat domain"/>
    <property type="match status" value="1"/>
</dbReference>
<gene>
    <name evidence="1" type="ORF">Pla52o_10760</name>
</gene>
<comment type="caution">
    <text evidence="1">The sequence shown here is derived from an EMBL/GenBank/DDBJ whole genome shotgun (WGS) entry which is preliminary data.</text>
</comment>
<dbReference type="SUPFAM" id="SSF48452">
    <property type="entry name" value="TPR-like"/>
    <property type="match status" value="1"/>
</dbReference>
<accession>A0A5C6CRU6</accession>
<evidence type="ECO:0000313" key="2">
    <source>
        <dbReference type="Proteomes" id="UP000316304"/>
    </source>
</evidence>
<name>A0A5C6CRU6_9BACT</name>
<proteinExistence type="predicted"/>
<dbReference type="InterPro" id="IPR011990">
    <property type="entry name" value="TPR-like_helical_dom_sf"/>
</dbReference>
<keyword evidence="2" id="KW-1185">Reference proteome</keyword>
<reference evidence="1 2" key="1">
    <citation type="submission" date="2019-02" db="EMBL/GenBank/DDBJ databases">
        <title>Deep-cultivation of Planctomycetes and their phenomic and genomic characterization uncovers novel biology.</title>
        <authorList>
            <person name="Wiegand S."/>
            <person name="Jogler M."/>
            <person name="Boedeker C."/>
            <person name="Pinto D."/>
            <person name="Vollmers J."/>
            <person name="Rivas-Marin E."/>
            <person name="Kohn T."/>
            <person name="Peeters S.H."/>
            <person name="Heuer A."/>
            <person name="Rast P."/>
            <person name="Oberbeckmann S."/>
            <person name="Bunk B."/>
            <person name="Jeske O."/>
            <person name="Meyerdierks A."/>
            <person name="Storesund J.E."/>
            <person name="Kallscheuer N."/>
            <person name="Luecker S."/>
            <person name="Lage O.M."/>
            <person name="Pohl T."/>
            <person name="Merkel B.J."/>
            <person name="Hornburger P."/>
            <person name="Mueller R.-W."/>
            <person name="Bruemmer F."/>
            <person name="Labrenz M."/>
            <person name="Spormann A.M."/>
            <person name="Op Den Camp H."/>
            <person name="Overmann J."/>
            <person name="Amann R."/>
            <person name="Jetten M.S.M."/>
            <person name="Mascher T."/>
            <person name="Medema M.H."/>
            <person name="Devos D.P."/>
            <person name="Kaster A.-K."/>
            <person name="Ovreas L."/>
            <person name="Rohde M."/>
            <person name="Galperin M.Y."/>
            <person name="Jogler C."/>
        </authorList>
    </citation>
    <scope>NUCLEOTIDE SEQUENCE [LARGE SCALE GENOMIC DNA]</scope>
    <source>
        <strain evidence="1 2">Pla52o</strain>
    </source>
</reference>